<evidence type="ECO:0000256" key="7">
    <source>
        <dbReference type="ARBA" id="ARBA00022723"/>
    </source>
</evidence>
<feature type="compositionally biased region" description="Polar residues" evidence="14">
    <location>
        <begin position="996"/>
        <end position="1006"/>
    </location>
</feature>
<dbReference type="SUPFAM" id="SSF56672">
    <property type="entry name" value="DNA/RNA polymerases"/>
    <property type="match status" value="2"/>
</dbReference>
<feature type="region of interest" description="Disordered" evidence="14">
    <location>
        <begin position="179"/>
        <end position="198"/>
    </location>
</feature>
<feature type="region of interest" description="Disordered" evidence="14">
    <location>
        <begin position="212"/>
        <end position="268"/>
    </location>
</feature>
<protein>
    <recommendedName>
        <fullName evidence="3">DNA repair protein REV1</fullName>
    </recommendedName>
</protein>
<evidence type="ECO:0000256" key="1">
    <source>
        <dbReference type="ARBA" id="ARBA00004123"/>
    </source>
</evidence>
<dbReference type="GO" id="GO:0003887">
    <property type="term" value="F:DNA-directed DNA polymerase activity"/>
    <property type="evidence" value="ECO:0007669"/>
    <property type="project" value="InterPro"/>
</dbReference>
<dbReference type="FunFam" id="3.30.1490.100:FF:000001">
    <property type="entry name" value="DNA repair protein REV1"/>
    <property type="match status" value="1"/>
</dbReference>
<dbReference type="PROSITE" id="PS50173">
    <property type="entry name" value="UMUC"/>
    <property type="match status" value="1"/>
</dbReference>
<dbReference type="SUPFAM" id="SSF100879">
    <property type="entry name" value="Lesion bypass DNA polymerase (Y-family), little finger domain"/>
    <property type="match status" value="1"/>
</dbReference>
<evidence type="ECO:0000256" key="9">
    <source>
        <dbReference type="ARBA" id="ARBA00022842"/>
    </source>
</evidence>
<dbReference type="InterPro" id="IPR036420">
    <property type="entry name" value="BRCT_dom_sf"/>
</dbReference>
<dbReference type="GO" id="GO:0070987">
    <property type="term" value="P:error-free translesion synthesis"/>
    <property type="evidence" value="ECO:0007669"/>
    <property type="project" value="TreeGrafter"/>
</dbReference>
<dbReference type="InterPro" id="IPR043502">
    <property type="entry name" value="DNA/RNA_pol_sf"/>
</dbReference>
<name>A0A8B7Z4U9_ACAPL</name>
<keyword evidence="17" id="KW-1185">Reference proteome</keyword>
<feature type="domain" description="UmuC" evidence="16">
    <location>
        <begin position="372"/>
        <end position="672"/>
    </location>
</feature>
<feature type="compositionally biased region" description="Low complexity" evidence="14">
    <location>
        <begin position="213"/>
        <end position="229"/>
    </location>
</feature>
<feature type="compositionally biased region" description="Polar residues" evidence="14">
    <location>
        <begin position="1205"/>
        <end position="1214"/>
    </location>
</feature>
<dbReference type="OrthoDB" id="427711at2759"/>
<dbReference type="InterPro" id="IPR053848">
    <property type="entry name" value="IMS_HHH_1"/>
</dbReference>
<feature type="compositionally biased region" description="Polar residues" evidence="14">
    <location>
        <begin position="1098"/>
        <end position="1122"/>
    </location>
</feature>
<dbReference type="Gene3D" id="6.10.250.1630">
    <property type="match status" value="1"/>
</dbReference>
<dbReference type="Pfam" id="PF11799">
    <property type="entry name" value="IMS_C"/>
    <property type="match status" value="1"/>
</dbReference>
<dbReference type="PANTHER" id="PTHR45990:SF1">
    <property type="entry name" value="DNA REPAIR PROTEIN REV1"/>
    <property type="match status" value="1"/>
</dbReference>
<dbReference type="KEGG" id="aplc:110984275"/>
<dbReference type="GO" id="GO:0003684">
    <property type="term" value="F:damaged DNA binding"/>
    <property type="evidence" value="ECO:0007669"/>
    <property type="project" value="InterPro"/>
</dbReference>
<comment type="subcellular location">
    <subcellularLocation>
        <location evidence="1">Nucleus</location>
    </subcellularLocation>
</comment>
<feature type="compositionally biased region" description="Basic residues" evidence="14">
    <location>
        <begin position="1229"/>
        <end position="1246"/>
    </location>
</feature>
<dbReference type="Gene3D" id="3.30.1490.100">
    <property type="entry name" value="DNA polymerase, Y-family, little finger domain"/>
    <property type="match status" value="1"/>
</dbReference>
<dbReference type="SMART" id="SM00292">
    <property type="entry name" value="BRCT"/>
    <property type="match status" value="1"/>
</dbReference>
<evidence type="ECO:0000313" key="18">
    <source>
        <dbReference type="RefSeq" id="XP_022099982.1"/>
    </source>
</evidence>
<feature type="region of interest" description="Disordered" evidence="14">
    <location>
        <begin position="478"/>
        <end position="507"/>
    </location>
</feature>
<evidence type="ECO:0000256" key="12">
    <source>
        <dbReference type="ARBA" id="ARBA00023242"/>
    </source>
</evidence>
<dbReference type="RefSeq" id="XP_022099982.1">
    <property type="nucleotide sequence ID" value="XM_022244290.1"/>
</dbReference>
<keyword evidence="11" id="KW-0234">DNA repair</keyword>
<dbReference type="GO" id="GO:0006281">
    <property type="term" value="P:DNA repair"/>
    <property type="evidence" value="ECO:0007669"/>
    <property type="project" value="UniProtKB-KW"/>
</dbReference>
<dbReference type="SUPFAM" id="SSF52113">
    <property type="entry name" value="BRCT domain"/>
    <property type="match status" value="1"/>
</dbReference>
<dbReference type="OMA" id="HHYYSKT"/>
<dbReference type="Gene3D" id="3.40.50.10190">
    <property type="entry name" value="BRCT domain"/>
    <property type="match status" value="1"/>
</dbReference>
<feature type="binding site" evidence="13">
    <location>
        <position position="376"/>
    </location>
    <ligand>
        <name>Mg(2+)</name>
        <dbReference type="ChEBI" id="CHEBI:18420"/>
        <label>1</label>
    </ligand>
</feature>
<dbReference type="GO" id="GO:0042276">
    <property type="term" value="P:error-prone translesion synthesis"/>
    <property type="evidence" value="ECO:0007669"/>
    <property type="project" value="InterPro"/>
</dbReference>
<evidence type="ECO:0000313" key="17">
    <source>
        <dbReference type="Proteomes" id="UP000694845"/>
    </source>
</evidence>
<dbReference type="PANTHER" id="PTHR45990">
    <property type="entry name" value="DNA REPAIR PROTEIN REV1"/>
    <property type="match status" value="1"/>
</dbReference>
<keyword evidence="5" id="KW-0808">Transferase</keyword>
<feature type="region of interest" description="Disordered" evidence="14">
    <location>
        <begin position="914"/>
        <end position="937"/>
    </location>
</feature>
<keyword evidence="9 13" id="KW-0460">Magnesium</keyword>
<dbReference type="FunFam" id="3.40.50.10190:FF:000009">
    <property type="entry name" value="DNA repair protein REV1"/>
    <property type="match status" value="1"/>
</dbReference>
<dbReference type="Pfam" id="PF00533">
    <property type="entry name" value="BRCT"/>
    <property type="match status" value="1"/>
</dbReference>
<feature type="compositionally biased region" description="Polar residues" evidence="14">
    <location>
        <begin position="230"/>
        <end position="240"/>
    </location>
</feature>
<dbReference type="GO" id="GO:0046872">
    <property type="term" value="F:metal ion binding"/>
    <property type="evidence" value="ECO:0007669"/>
    <property type="project" value="UniProtKB-KW"/>
</dbReference>
<dbReference type="InterPro" id="IPR047346">
    <property type="entry name" value="Rev1_UBM1/2"/>
</dbReference>
<evidence type="ECO:0000256" key="5">
    <source>
        <dbReference type="ARBA" id="ARBA00022679"/>
    </source>
</evidence>
<keyword evidence="6" id="KW-0548">Nucleotidyltransferase</keyword>
<organism evidence="17 18">
    <name type="scientific">Acanthaster planci</name>
    <name type="common">Crown-of-thorns starfish</name>
    <dbReference type="NCBI Taxonomy" id="133434"/>
    <lineage>
        <taxon>Eukaryota</taxon>
        <taxon>Metazoa</taxon>
        <taxon>Echinodermata</taxon>
        <taxon>Eleutherozoa</taxon>
        <taxon>Asterozoa</taxon>
        <taxon>Asteroidea</taxon>
        <taxon>Valvatacea</taxon>
        <taxon>Valvatida</taxon>
        <taxon>Acanthasteridae</taxon>
        <taxon>Acanthaster</taxon>
    </lineage>
</organism>
<dbReference type="GO" id="GO:0005634">
    <property type="term" value="C:nucleus"/>
    <property type="evidence" value="ECO:0007669"/>
    <property type="project" value="UniProtKB-SubCell"/>
</dbReference>
<dbReference type="Pfam" id="PF14377">
    <property type="entry name" value="UBM"/>
    <property type="match status" value="3"/>
</dbReference>
<dbReference type="PROSITE" id="PS50172">
    <property type="entry name" value="BRCT"/>
    <property type="match status" value="1"/>
</dbReference>
<evidence type="ECO:0000259" key="16">
    <source>
        <dbReference type="PROSITE" id="PS50173"/>
    </source>
</evidence>
<feature type="binding site" evidence="13">
    <location>
        <position position="589"/>
    </location>
    <ligand>
        <name>Mg(2+)</name>
        <dbReference type="ChEBI" id="CHEBI:18420"/>
        <label>1</label>
    </ligand>
</feature>
<comment type="similarity">
    <text evidence="2">Belongs to the DNA polymerase type-Y family.</text>
</comment>
<keyword evidence="4" id="KW-0237">DNA synthesis</keyword>
<evidence type="ECO:0000256" key="2">
    <source>
        <dbReference type="ARBA" id="ARBA00010945"/>
    </source>
</evidence>
<evidence type="ECO:0000256" key="11">
    <source>
        <dbReference type="ARBA" id="ARBA00023204"/>
    </source>
</evidence>
<evidence type="ECO:0000256" key="8">
    <source>
        <dbReference type="ARBA" id="ARBA00022763"/>
    </source>
</evidence>
<dbReference type="Gene3D" id="3.40.1170.60">
    <property type="match status" value="1"/>
</dbReference>
<dbReference type="InterPro" id="IPR017961">
    <property type="entry name" value="DNA_pol_Y-fam_little_finger"/>
</dbReference>
<dbReference type="InterPro" id="IPR036775">
    <property type="entry name" value="DNA_pol_Y-fam_lit_finger_sf"/>
</dbReference>
<feature type="compositionally biased region" description="Polar residues" evidence="14">
    <location>
        <begin position="179"/>
        <end position="193"/>
    </location>
</feature>
<reference evidence="18" key="1">
    <citation type="submission" date="2025-08" db="UniProtKB">
        <authorList>
            <consortium name="RefSeq"/>
        </authorList>
    </citation>
    <scope>IDENTIFICATION</scope>
</reference>
<proteinExistence type="inferred from homology"/>
<dbReference type="CDD" id="cd17719">
    <property type="entry name" value="BRCT_Rev1"/>
    <property type="match status" value="1"/>
</dbReference>
<evidence type="ECO:0000256" key="3">
    <source>
        <dbReference type="ARBA" id="ARBA00020399"/>
    </source>
</evidence>
<feature type="region of interest" description="Disordered" evidence="14">
    <location>
        <begin position="1068"/>
        <end position="1128"/>
    </location>
</feature>
<keyword evidence="10" id="KW-0238">DNA-binding</keyword>
<feature type="binding site" evidence="13">
    <location>
        <position position="590"/>
    </location>
    <ligand>
        <name>Mg(2+)</name>
        <dbReference type="ChEBI" id="CHEBI:18420"/>
        <label>1</label>
    </ligand>
</feature>
<dbReference type="PIRSF" id="PIRSF036573">
    <property type="entry name" value="REV1"/>
    <property type="match status" value="1"/>
</dbReference>
<dbReference type="FunFam" id="3.30.70.270:FF:000005">
    <property type="entry name" value="DNA repair protein REV1"/>
    <property type="match status" value="1"/>
</dbReference>
<evidence type="ECO:0000256" key="13">
    <source>
        <dbReference type="PIRSR" id="PIRSR036573-2"/>
    </source>
</evidence>
<dbReference type="CTD" id="51455"/>
<dbReference type="CDD" id="cd19318">
    <property type="entry name" value="Rev1_UBM2"/>
    <property type="match status" value="1"/>
</dbReference>
<keyword evidence="7 13" id="KW-0479">Metal-binding</keyword>
<feature type="compositionally biased region" description="Polar residues" evidence="14">
    <location>
        <begin position="1081"/>
        <end position="1090"/>
    </location>
</feature>
<feature type="region of interest" description="Disordered" evidence="14">
    <location>
        <begin position="1205"/>
        <end position="1250"/>
    </location>
</feature>
<dbReference type="GeneID" id="110984275"/>
<dbReference type="Pfam" id="PF00817">
    <property type="entry name" value="IMS"/>
    <property type="match status" value="2"/>
</dbReference>
<dbReference type="Gene3D" id="6.10.250.1490">
    <property type="match status" value="1"/>
</dbReference>
<dbReference type="Proteomes" id="UP000694845">
    <property type="component" value="Unplaced"/>
</dbReference>
<dbReference type="Pfam" id="PF16727">
    <property type="entry name" value="REV1_C"/>
    <property type="match status" value="1"/>
</dbReference>
<keyword evidence="12" id="KW-0539">Nucleus</keyword>
<feature type="region of interest" description="Disordered" evidence="14">
    <location>
        <begin position="1271"/>
        <end position="1292"/>
    </location>
</feature>
<dbReference type="CDD" id="cd01701">
    <property type="entry name" value="PolY_Rev1"/>
    <property type="match status" value="1"/>
</dbReference>
<dbReference type="InterPro" id="IPR012112">
    <property type="entry name" value="REV1"/>
</dbReference>
<dbReference type="CDD" id="cd12145">
    <property type="entry name" value="Rev1_C"/>
    <property type="match status" value="1"/>
</dbReference>
<accession>A0A8B7Z4U9</accession>
<dbReference type="InterPro" id="IPR001126">
    <property type="entry name" value="UmuC"/>
</dbReference>
<evidence type="ECO:0000256" key="4">
    <source>
        <dbReference type="ARBA" id="ARBA00022634"/>
    </source>
</evidence>
<dbReference type="Gene3D" id="1.10.150.20">
    <property type="entry name" value="5' to 3' exonuclease, C-terminal subdomain"/>
    <property type="match status" value="1"/>
</dbReference>
<feature type="domain" description="BRCT" evidence="15">
    <location>
        <begin position="49"/>
        <end position="136"/>
    </location>
</feature>
<keyword evidence="8" id="KW-0227">DNA damage</keyword>
<dbReference type="GO" id="GO:0017125">
    <property type="term" value="F:deoxycytidyl transferase activity"/>
    <property type="evidence" value="ECO:0007669"/>
    <property type="project" value="TreeGrafter"/>
</dbReference>
<feature type="compositionally biased region" description="Basic and acidic residues" evidence="14">
    <location>
        <begin position="979"/>
        <end position="990"/>
    </location>
</feature>
<evidence type="ECO:0000256" key="14">
    <source>
        <dbReference type="SAM" id="MobiDB-lite"/>
    </source>
</evidence>
<dbReference type="InterPro" id="IPR025527">
    <property type="entry name" value="HUWE1/Rev1_UBM"/>
</dbReference>
<evidence type="ECO:0000259" key="15">
    <source>
        <dbReference type="PROSITE" id="PS50172"/>
    </source>
</evidence>
<comment type="cofactor">
    <cofactor evidence="13">
        <name>Mg(2+)</name>
        <dbReference type="ChEBI" id="CHEBI:18420"/>
    </cofactor>
    <text evidence="13">Binds 2 magnesium ions.</text>
</comment>
<dbReference type="Gene3D" id="1.20.58.1280">
    <property type="entry name" value="DNA repair protein Rev1, C-terminal domain"/>
    <property type="match status" value="1"/>
</dbReference>
<dbReference type="InterPro" id="IPR001357">
    <property type="entry name" value="BRCT_dom"/>
</dbReference>
<gene>
    <name evidence="18" type="primary">LOC110984275</name>
</gene>
<dbReference type="InterPro" id="IPR038401">
    <property type="entry name" value="Rev1_C_sf"/>
</dbReference>
<feature type="region of interest" description="Disordered" evidence="14">
    <location>
        <begin position="979"/>
        <end position="1041"/>
    </location>
</feature>
<dbReference type="InterPro" id="IPR043128">
    <property type="entry name" value="Rev_trsase/Diguanyl_cyclase"/>
</dbReference>
<feature type="compositionally biased region" description="Pro residues" evidence="14">
    <location>
        <begin position="920"/>
        <end position="932"/>
    </location>
</feature>
<sequence>MSRGRGGKRSWGDNGWGEMGGYMNAKKQKLAEQFTADTPRNIEIAGSASGSRIFDGVSIHVNGYTVPSSDELKRLMMLHGGMYHHYYSKTKVTHVIATRLPYAKIKELRDEKIVKPEWILDSIKAGRLLPDGPYQLYTNRTNSQDTLKFTNLKSCPQTMGNKPNTSTFAVEETVGEAKSTTHNVSSYQRTTLRSPEGHSMVEFLGKSYESIGSPESRSSASHASQTSLSENGVNVNSMNSPPLKASAVKDQCRESFGNSKGPAKAGDPNFLSEFYSNSRLHHISTWGAEFKAFVNKLQSLGDISFPGREKLRRFIEDHNDSPPSSGELLDIKPQTDVVNEEHQISRTPVLFQTHSARPNCGEVHVDKPKRVIMHIDMDCFFVSVGLRNRPDLQGKPVAVTHSKGKGMPEGNQEAREFEAAYYSSKYKQDGSKGLKSRHVDLAKTYIQETEGCSEGKTSAENLPVPVESDLPSAQTYLGEASSLPDQPSKCLKQSAPSPSQAMPPPAAKPEVNRVHVHAETFNSMAEIASCSYEARKAGVKNGMFMGEARKRCPDLLTIPYDFEGYKSVSQTLYETVASYTHDIEAVSCDEMFVDVTSILEDTGAAPLDLARVLRREIKDKTQCSASVGLAANILLARMSTRKAKPNGQFFLESEDAAEFMKQQPVKDLPGVGWSTGARLRTMGIETCVDLQNLSLGALQKEFGPKTGQSLYSYCRGIDNRPIRAERERKSVSAEINYGIRFTQNSEATRFVSELAEEVHRRLTAIAMVGKTITLKLKVRQASAPKQTSKFMGHGICDNLAKSTTLAQATDKLSIIQQESQVLLAQMKTEASDLRGVGIQISRLSGASSTGSSSTSNSKLLLDFVKPLAKSSTNPPSTATDPIRDQAVKEKRMAGTILDFVSKQKSLASSVQEVPASKPLLPQPEKTPLPPLPTFQLATPTLPSRQEQLEQFCLPSPSQLDPSVLAALPEDIRRTIERTYESKREQQDSKARGPSVVHTSSSVTNGTPLDGTKSLDSESSKPSCSGLASDAGPSRLSKASSREEILHTTDDHFTGGGCSAAAEPIVKMKSPCPEHSPIPVTAHSSKNNMSNKAADCDQPISSFGTSHVSKDQNQPSTSSGTDHSSLRYDPSVLKELPPDIIQELMEQGGAEHIQREQVESHSELIEHEDKKVLGPVEALPSFSQIDPACMEALPSELQRELELAYQRQQKTPQDTSPKKAVSVSKTSPFKLHRRRGRPRKGSPRKGTRQGFKIPGTVDILEMVTGVKSSPVGKAGNVCRSPEGSSANKDANEIDRDVHEDGNTKSIAAKETVNLCGAVALWDVKALLKEWTTSVEEPGDEDIEYLMQYLNDLVLDRNLEMANLVLRAMKRLANRMESTSPWRAAYQTIEDRVQDTVSQIYRSTLKIM</sequence>
<dbReference type="InterPro" id="IPR031991">
    <property type="entry name" value="Rev1_C"/>
</dbReference>
<dbReference type="Pfam" id="PF21999">
    <property type="entry name" value="IMS_HHH_1"/>
    <property type="match status" value="1"/>
</dbReference>
<evidence type="ECO:0000256" key="10">
    <source>
        <dbReference type="ARBA" id="ARBA00023125"/>
    </source>
</evidence>
<evidence type="ECO:0000256" key="6">
    <source>
        <dbReference type="ARBA" id="ARBA00022695"/>
    </source>
</evidence>
<dbReference type="Gene3D" id="3.30.70.270">
    <property type="match status" value="2"/>
</dbReference>